<comment type="caution">
    <text evidence="1">The sequence shown here is derived from an EMBL/GenBank/DDBJ whole genome shotgun (WGS) entry which is preliminary data.</text>
</comment>
<sequence length="147" mass="17395">MSKNKVRQHSSRCKKYKEVVQSRVNSKTPVQYTQNIDANDSNLQIYNCPPKVNDEDYVPANFKQILLMKEGKHKLDAHYLGRLHKDVEYELSKVKFSKKQRTELVPTTEVKQSKKKRKAIKRLNDKRKEKRLHAIEDKSLFWRIAIG</sequence>
<dbReference type="AlphaFoldDB" id="A0A430QUX0"/>
<evidence type="ECO:0000313" key="2">
    <source>
        <dbReference type="Proteomes" id="UP000290809"/>
    </source>
</evidence>
<dbReference type="Proteomes" id="UP000290809">
    <property type="component" value="Unassembled WGS sequence"/>
</dbReference>
<organism evidence="1 2">
    <name type="scientific">Schistosoma bovis</name>
    <name type="common">Blood fluke</name>
    <dbReference type="NCBI Taxonomy" id="6184"/>
    <lineage>
        <taxon>Eukaryota</taxon>
        <taxon>Metazoa</taxon>
        <taxon>Spiralia</taxon>
        <taxon>Lophotrochozoa</taxon>
        <taxon>Platyhelminthes</taxon>
        <taxon>Trematoda</taxon>
        <taxon>Digenea</taxon>
        <taxon>Strigeidida</taxon>
        <taxon>Schistosomatoidea</taxon>
        <taxon>Schistosomatidae</taxon>
        <taxon>Schistosoma</taxon>
    </lineage>
</organism>
<proteinExistence type="predicted"/>
<keyword evidence="2" id="KW-1185">Reference proteome</keyword>
<gene>
    <name evidence="1" type="ORF">DC041_0001506</name>
</gene>
<dbReference type="STRING" id="6184.A0A430QUX0"/>
<evidence type="ECO:0000313" key="1">
    <source>
        <dbReference type="EMBL" id="RTG91477.1"/>
    </source>
</evidence>
<dbReference type="EMBL" id="QMKO01000028">
    <property type="protein sequence ID" value="RTG91477.1"/>
    <property type="molecule type" value="Genomic_DNA"/>
</dbReference>
<name>A0A430QUX0_SCHBO</name>
<protein>
    <submittedName>
        <fullName evidence="1">Uncharacterized protein</fullName>
    </submittedName>
</protein>
<accession>A0A430QUX0</accession>
<reference evidence="1 2" key="1">
    <citation type="journal article" date="2019" name="PLoS Pathog.">
        <title>Genome sequence of the bovine parasite Schistosoma bovis Tanzania.</title>
        <authorList>
            <person name="Oey H."/>
            <person name="Zakrzewski M."/>
            <person name="Gobert G."/>
            <person name="Gravermann K."/>
            <person name="Stoye J."/>
            <person name="Jones M."/>
            <person name="Mcmanus D."/>
            <person name="Krause L."/>
        </authorList>
    </citation>
    <scope>NUCLEOTIDE SEQUENCE [LARGE SCALE GENOMIC DNA]</scope>
    <source>
        <strain evidence="1 2">TAN1997</strain>
    </source>
</reference>